<dbReference type="RefSeq" id="WP_304535125.1">
    <property type="nucleotide sequence ID" value="NZ_JAUQOM010000002.1"/>
</dbReference>
<keyword evidence="2" id="KW-1185">Reference proteome</keyword>
<dbReference type="EMBL" id="JAUQOM010000002">
    <property type="protein sequence ID" value="MDO7834634.1"/>
    <property type="molecule type" value="Genomic_DNA"/>
</dbReference>
<organism evidence="1 2">
    <name type="scientific">Sphingobium cyanobacteriorum</name>
    <dbReference type="NCBI Taxonomy" id="3063954"/>
    <lineage>
        <taxon>Bacteria</taxon>
        <taxon>Pseudomonadati</taxon>
        <taxon>Pseudomonadota</taxon>
        <taxon>Alphaproteobacteria</taxon>
        <taxon>Sphingomonadales</taxon>
        <taxon>Sphingomonadaceae</taxon>
        <taxon>Sphingobium</taxon>
    </lineage>
</organism>
<gene>
    <name evidence="1" type="ORF">Q4610_06205</name>
</gene>
<evidence type="ECO:0000313" key="1">
    <source>
        <dbReference type="EMBL" id="MDO7834634.1"/>
    </source>
</evidence>
<reference evidence="1" key="1">
    <citation type="submission" date="2023-07" db="EMBL/GenBank/DDBJ databases">
        <title>Bacterial whole genome sequence for Sphingobium sp. HBC34.</title>
        <authorList>
            <person name="Le V."/>
            <person name="Ko S.-R."/>
            <person name="Ahn C.-Y."/>
            <person name="Oh H.-M."/>
        </authorList>
    </citation>
    <scope>NUCLEOTIDE SEQUENCE</scope>
    <source>
        <strain evidence="1">HBC34</strain>
    </source>
</reference>
<comment type="caution">
    <text evidence="1">The sequence shown here is derived from an EMBL/GenBank/DDBJ whole genome shotgun (WGS) entry which is preliminary data.</text>
</comment>
<dbReference type="Proteomes" id="UP001176471">
    <property type="component" value="Unassembled WGS sequence"/>
</dbReference>
<proteinExistence type="predicted"/>
<protein>
    <submittedName>
        <fullName evidence="1">Uncharacterized protein</fullName>
    </submittedName>
</protein>
<accession>A0ABT8ZJE1</accession>
<name>A0ABT8ZJE1_9SPHN</name>
<sequence>MLARFANMSDVPLSYAQREFAMSLRAFLGDPALKAATLKRVRDRWEARQITPLIYLKWSADSDFASLAGVIAETRDPRTFVERTGIPVELALLCETLINAGISFVDDKDAPFGFVMRGDDAIWSFGIEWLDAVAVDDDVSDVVPRFLPAFLARILSDDFPLSAHIAPGVRAAAQEIVRLWTRELRGEAIARQEWRSARASALRASETSSDPEGYLVAELVESLPWPLAGIATEFPVICQKFLHAYLHSLAAPLLPTQDQADRIDGLAGARTLSHARGEARFADASDADILDHFPQIKRATLAARQPEAMARMDDAIHRARPRITPFLREQMDRLLTLMRRTPE</sequence>
<evidence type="ECO:0000313" key="2">
    <source>
        <dbReference type="Proteomes" id="UP001176471"/>
    </source>
</evidence>